<keyword evidence="17" id="KW-1185">Reference proteome</keyword>
<dbReference type="GO" id="GO:0046872">
    <property type="term" value="F:metal ion binding"/>
    <property type="evidence" value="ECO:0007669"/>
    <property type="project" value="UniProtKB-UniRule"/>
</dbReference>
<evidence type="ECO:0000256" key="11">
    <source>
        <dbReference type="ARBA" id="ARBA00023004"/>
    </source>
</evidence>
<reference evidence="16" key="2">
    <citation type="submission" date="2016-11" db="EMBL/GenBank/DDBJ databases">
        <authorList>
            <person name="Varghese N."/>
            <person name="Submissions S."/>
        </authorList>
    </citation>
    <scope>NUCLEOTIDE SEQUENCE [LARGE SCALE GENOMIC DNA]</scope>
    <source>
        <strain evidence="16">DSM 19729</strain>
    </source>
</reference>
<evidence type="ECO:0000256" key="1">
    <source>
        <dbReference type="ARBA" id="ARBA00004429"/>
    </source>
</evidence>
<evidence type="ECO:0000256" key="4">
    <source>
        <dbReference type="ARBA" id="ARBA00022475"/>
    </source>
</evidence>
<dbReference type="PANTHER" id="PTHR30365">
    <property type="entry name" value="CYTOCHROME D UBIQUINOL OXIDASE"/>
    <property type="match status" value="1"/>
</dbReference>
<feature type="transmembrane region" description="Helical" evidence="13">
    <location>
        <begin position="220"/>
        <end position="238"/>
    </location>
</feature>
<gene>
    <name evidence="14" type="ORF">BC624_107116</name>
    <name evidence="15" type="ORF">SAMN05443373_107116</name>
</gene>
<evidence type="ECO:0000256" key="3">
    <source>
        <dbReference type="ARBA" id="ARBA00022448"/>
    </source>
</evidence>
<reference evidence="15" key="1">
    <citation type="submission" date="2016-11" db="EMBL/GenBank/DDBJ databases">
        <authorList>
            <person name="Jaros S."/>
            <person name="Januszkiewicz K."/>
            <person name="Wedrychowicz H."/>
        </authorList>
    </citation>
    <scope>NUCLEOTIDE SEQUENCE [LARGE SCALE GENOMIC DNA]</scope>
    <source>
        <strain evidence="15">DSM 19729</strain>
    </source>
</reference>
<dbReference type="InterPro" id="IPR002585">
    <property type="entry name" value="Cyt-d_ubiquinol_oxidase_su_1"/>
</dbReference>
<comment type="subcellular location">
    <subcellularLocation>
        <location evidence="1">Cell inner membrane</location>
        <topology evidence="1">Multi-pass membrane protein</topology>
    </subcellularLocation>
</comment>
<dbReference type="RefSeq" id="WP_072944118.1">
    <property type="nucleotide sequence ID" value="NZ_FQWO01000007.1"/>
</dbReference>
<keyword evidence="9 13" id="KW-0249">Electron transport</keyword>
<feature type="transmembrane region" description="Helical" evidence="13">
    <location>
        <begin position="53"/>
        <end position="74"/>
    </location>
</feature>
<evidence type="ECO:0000256" key="10">
    <source>
        <dbReference type="ARBA" id="ARBA00022989"/>
    </source>
</evidence>
<evidence type="ECO:0000256" key="7">
    <source>
        <dbReference type="ARBA" id="ARBA00022692"/>
    </source>
</evidence>
<dbReference type="GO" id="GO:0070069">
    <property type="term" value="C:cytochrome complex"/>
    <property type="evidence" value="ECO:0007669"/>
    <property type="project" value="UniProtKB-UniRule"/>
</dbReference>
<keyword evidence="6 13" id="KW-0349">Heme</keyword>
<dbReference type="STRING" id="280093.SAMN05443373_107116"/>
<evidence type="ECO:0000256" key="9">
    <source>
        <dbReference type="ARBA" id="ARBA00022982"/>
    </source>
</evidence>
<feature type="transmembrane region" description="Helical" evidence="13">
    <location>
        <begin position="324"/>
        <end position="347"/>
    </location>
</feature>
<evidence type="ECO:0000256" key="5">
    <source>
        <dbReference type="ARBA" id="ARBA00022519"/>
    </source>
</evidence>
<dbReference type="OrthoDB" id="9807042at2"/>
<dbReference type="AlphaFoldDB" id="A0A1M5Q8H8"/>
<evidence type="ECO:0000313" key="17">
    <source>
        <dbReference type="Proteomes" id="UP000237771"/>
    </source>
</evidence>
<feature type="transmembrane region" description="Helical" evidence="13">
    <location>
        <begin position="407"/>
        <end position="429"/>
    </location>
</feature>
<feature type="transmembrane region" description="Helical" evidence="13">
    <location>
        <begin position="94"/>
        <end position="116"/>
    </location>
</feature>
<keyword evidence="5" id="KW-0997">Cell inner membrane</keyword>
<evidence type="ECO:0000256" key="8">
    <source>
        <dbReference type="ARBA" id="ARBA00022723"/>
    </source>
</evidence>
<evidence type="ECO:0000256" key="12">
    <source>
        <dbReference type="ARBA" id="ARBA00023136"/>
    </source>
</evidence>
<feature type="transmembrane region" description="Helical" evidence="13">
    <location>
        <begin position="20"/>
        <end position="41"/>
    </location>
</feature>
<dbReference type="EMBL" id="PVUB01000007">
    <property type="protein sequence ID" value="PRZ22115.1"/>
    <property type="molecule type" value="Genomic_DNA"/>
</dbReference>
<keyword evidence="10 13" id="KW-1133">Transmembrane helix</keyword>
<dbReference type="GO" id="GO:0009055">
    <property type="term" value="F:electron transfer activity"/>
    <property type="evidence" value="ECO:0007669"/>
    <property type="project" value="UniProtKB-UniRule"/>
</dbReference>
<keyword evidence="8 13" id="KW-0479">Metal-binding</keyword>
<dbReference type="GO" id="GO:0020037">
    <property type="term" value="F:heme binding"/>
    <property type="evidence" value="ECO:0007669"/>
    <property type="project" value="TreeGrafter"/>
</dbReference>
<reference evidence="14 17" key="3">
    <citation type="submission" date="2018-03" db="EMBL/GenBank/DDBJ databases">
        <title>Genomic Encyclopedia of Archaeal and Bacterial Type Strains, Phase II (KMG-II): from individual species to whole genera.</title>
        <authorList>
            <person name="Goeker M."/>
        </authorList>
    </citation>
    <scope>NUCLEOTIDE SEQUENCE [LARGE SCALE GENOMIC DNA]</scope>
    <source>
        <strain evidence="14 17">DSM 17797</strain>
    </source>
</reference>
<evidence type="ECO:0000313" key="15">
    <source>
        <dbReference type="EMBL" id="SHH10298.1"/>
    </source>
</evidence>
<keyword evidence="11 13" id="KW-0408">Iron</keyword>
<keyword evidence="4 13" id="KW-1003">Cell membrane</keyword>
<dbReference type="GO" id="GO:0019646">
    <property type="term" value="P:aerobic electron transport chain"/>
    <property type="evidence" value="ECO:0007669"/>
    <property type="project" value="InterPro"/>
</dbReference>
<dbReference type="Pfam" id="PF01654">
    <property type="entry name" value="Cyt_bd_oxida_I"/>
    <property type="match status" value="1"/>
</dbReference>
<dbReference type="GO" id="GO:0016682">
    <property type="term" value="F:oxidoreductase activity, acting on diphenols and related substances as donors, oxygen as acceptor"/>
    <property type="evidence" value="ECO:0007669"/>
    <property type="project" value="TreeGrafter"/>
</dbReference>
<feature type="transmembrane region" description="Helical" evidence="13">
    <location>
        <begin position="123"/>
        <end position="145"/>
    </location>
</feature>
<sequence>MDVEILARIQFAFTIAFHYIYPPLSIGIGLIMVLTEGLYLKTGNKEYEILTRFWIKIFALTFGIGVATGIIMEFEFGTNWAVYSRYVGDIFGSALAAEGLFAFGLESTFLGVLLFGWNRVKPWVHFVSTVGVFLGSMFSAVWIVVANSWQQTPAGFHIVGEGLMARAEVTDFWAMVFNPSSVDRIIHTWQGAILAGAFLVLSVHAYYIRKGRYIQISKKAFKIALVVATIFSLGQLVSGHSSADGVAVNQPAKLAAMEGHFEKSAPADLYLLGWVDKDKQKVTGIGIPGGLSFLVHQDFKAPITGLNSFPVEDRPSQINAVFQFYHIMIAIGMALIGLSLFACFMWWRGKLFETKWLLWIFSFAVILPQIANQVGWFAAEMGRQPWVVYGLLRTDKAFSQEVTSSHILFSLILFLVVYTILFVLFIYMVNKKIKHGPYEEAQKPVNFTTI</sequence>
<organism evidence="15 16">
    <name type="scientific">Flavobacterium granuli</name>
    <dbReference type="NCBI Taxonomy" id="280093"/>
    <lineage>
        <taxon>Bacteria</taxon>
        <taxon>Pseudomonadati</taxon>
        <taxon>Bacteroidota</taxon>
        <taxon>Flavobacteriia</taxon>
        <taxon>Flavobacteriales</taxon>
        <taxon>Flavobacteriaceae</taxon>
        <taxon>Flavobacterium</taxon>
    </lineage>
</organism>
<name>A0A1M5Q8H8_9FLAO</name>
<accession>A0A1M5Q8H8</accession>
<evidence type="ECO:0000313" key="16">
    <source>
        <dbReference type="Proteomes" id="UP000184384"/>
    </source>
</evidence>
<dbReference type="EMBL" id="FQWO01000007">
    <property type="protein sequence ID" value="SHH10298.1"/>
    <property type="molecule type" value="Genomic_DNA"/>
</dbReference>
<protein>
    <submittedName>
        <fullName evidence="15">Cytochrome bd-I ubiquinol oxidase subunit 1 apoprotein</fullName>
    </submittedName>
</protein>
<dbReference type="PIRSF" id="PIRSF006446">
    <property type="entry name" value="Cyt_quinol_oxidase_1"/>
    <property type="match status" value="1"/>
</dbReference>
<keyword evidence="7 13" id="KW-0812">Transmembrane</keyword>
<keyword evidence="12 13" id="KW-0472">Membrane</keyword>
<dbReference type="Proteomes" id="UP000184384">
    <property type="component" value="Unassembled WGS sequence"/>
</dbReference>
<dbReference type="GO" id="GO:0005886">
    <property type="term" value="C:plasma membrane"/>
    <property type="evidence" value="ECO:0007669"/>
    <property type="project" value="UniProtKB-SubCell"/>
</dbReference>
<evidence type="ECO:0000256" key="2">
    <source>
        <dbReference type="ARBA" id="ARBA00009819"/>
    </source>
</evidence>
<dbReference type="PANTHER" id="PTHR30365:SF0">
    <property type="entry name" value="CYTOCHROME BD-I UBIQUINOL OXIDASE SUBUNIT 1"/>
    <property type="match status" value="1"/>
</dbReference>
<dbReference type="Proteomes" id="UP000237771">
    <property type="component" value="Unassembled WGS sequence"/>
</dbReference>
<keyword evidence="3 13" id="KW-0813">Transport</keyword>
<feature type="transmembrane region" description="Helical" evidence="13">
    <location>
        <begin position="356"/>
        <end position="379"/>
    </location>
</feature>
<proteinExistence type="inferred from homology"/>
<evidence type="ECO:0000313" key="14">
    <source>
        <dbReference type="EMBL" id="PRZ22115.1"/>
    </source>
</evidence>
<feature type="transmembrane region" description="Helical" evidence="13">
    <location>
        <begin position="189"/>
        <end position="208"/>
    </location>
</feature>
<evidence type="ECO:0000256" key="13">
    <source>
        <dbReference type="PIRNR" id="PIRNR006446"/>
    </source>
</evidence>
<comment type="similarity">
    <text evidence="2 13">Belongs to the cytochrome ubiquinol oxidase subunit 1 family.</text>
</comment>
<evidence type="ECO:0000256" key="6">
    <source>
        <dbReference type="ARBA" id="ARBA00022617"/>
    </source>
</evidence>